<dbReference type="GO" id="GO:0005737">
    <property type="term" value="C:cytoplasm"/>
    <property type="evidence" value="ECO:0007669"/>
    <property type="project" value="TreeGrafter"/>
</dbReference>
<dbReference type="PIRSF" id="PIRSF001439">
    <property type="entry name" value="CryM"/>
    <property type="match status" value="1"/>
</dbReference>
<dbReference type="InterPro" id="IPR036291">
    <property type="entry name" value="NAD(P)-bd_dom_sf"/>
</dbReference>
<dbReference type="Pfam" id="PF02423">
    <property type="entry name" value="OCD_Mu_crystall"/>
    <property type="match status" value="1"/>
</dbReference>
<dbReference type="Proteomes" id="UP000183174">
    <property type="component" value="Unassembled WGS sequence"/>
</dbReference>
<protein>
    <submittedName>
        <fullName evidence="2">Ornithine cyclodeaminase</fullName>
    </submittedName>
</protein>
<evidence type="ECO:0000313" key="2">
    <source>
        <dbReference type="EMBL" id="SCB06870.1"/>
    </source>
</evidence>
<evidence type="ECO:0000256" key="1">
    <source>
        <dbReference type="ARBA" id="ARBA00008903"/>
    </source>
</evidence>
<evidence type="ECO:0000313" key="3">
    <source>
        <dbReference type="Proteomes" id="UP000183174"/>
    </source>
</evidence>
<proteinExistence type="inferred from homology"/>
<dbReference type="Gene3D" id="3.30.1780.10">
    <property type="entry name" value="ornithine cyclodeaminase, domain 1"/>
    <property type="match status" value="1"/>
</dbReference>
<dbReference type="SUPFAM" id="SSF51735">
    <property type="entry name" value="NAD(P)-binding Rossmann-fold domains"/>
    <property type="match status" value="1"/>
</dbReference>
<dbReference type="GO" id="GO:0016491">
    <property type="term" value="F:oxidoreductase activity"/>
    <property type="evidence" value="ECO:0007669"/>
    <property type="project" value="UniProtKB-ARBA"/>
</dbReference>
<dbReference type="PANTHER" id="PTHR13812:SF19">
    <property type="entry name" value="KETIMINE REDUCTASE MU-CRYSTALLIN"/>
    <property type="match status" value="1"/>
</dbReference>
<reference evidence="2 3" key="1">
    <citation type="submission" date="2016-08" db="EMBL/GenBank/DDBJ databases">
        <authorList>
            <person name="Seilhamer J.J."/>
        </authorList>
    </citation>
    <scope>NUCLEOTIDE SEQUENCE [LARGE SCALE GENOMIC DNA]</scope>
    <source>
        <strain evidence="2 3">CCBAU 10071</strain>
    </source>
</reference>
<dbReference type="FunFam" id="3.40.50.720:FF:000311">
    <property type="entry name" value="Ornithine cyclodeaminase"/>
    <property type="match status" value="1"/>
</dbReference>
<gene>
    <name evidence="2" type="ORF">GA0061099_100112</name>
</gene>
<dbReference type="PANTHER" id="PTHR13812">
    <property type="entry name" value="KETIMINE REDUCTASE MU-CRYSTALLIN"/>
    <property type="match status" value="1"/>
</dbReference>
<dbReference type="Gene3D" id="3.40.50.720">
    <property type="entry name" value="NAD(P)-binding Rossmann-like Domain"/>
    <property type="match status" value="1"/>
</dbReference>
<dbReference type="InterPro" id="IPR003462">
    <property type="entry name" value="ODC_Mu_crystall"/>
</dbReference>
<dbReference type="EMBL" id="FMAE01000001">
    <property type="protein sequence ID" value="SCB06870.1"/>
    <property type="molecule type" value="Genomic_DNA"/>
</dbReference>
<dbReference type="AlphaFoldDB" id="A0A1C3TUJ9"/>
<sequence>MPVANEELALHFVSDTEVTKALTFPILIEALEEAHRRPKMEVLDAFLGDERGQYVIRSAVDSGRYMASKMFTSFPANLAEGRMPAVQAVCVLFDGTNGRPLAAMDGTEITHWRTAADSALATKLLAPPNPETLLCVGAGEMSEWLIRGHRTVRPSLERVLIWNRSPDRSVDVAQRLAKAGIKAEAITDLDAATREADVITTCTRAHQPLIKGRNLRPGTHLDLVGGYTPQTREADDEAAKRSRVFVDRRESAFHGVGDILQPIASGAISETDVLGDLYDLVGGLVQGRTSPSDITFFKNAGGGHLDLMTCEAVFQQLGAKLG</sequence>
<dbReference type="InterPro" id="IPR023401">
    <property type="entry name" value="ODC_N"/>
</dbReference>
<comment type="similarity">
    <text evidence="1">Belongs to the ornithine cyclodeaminase/mu-crystallin family.</text>
</comment>
<organism evidence="2 3">
    <name type="scientific">Bradyrhizobium yuanmingense</name>
    <dbReference type="NCBI Taxonomy" id="108015"/>
    <lineage>
        <taxon>Bacteria</taxon>
        <taxon>Pseudomonadati</taxon>
        <taxon>Pseudomonadota</taxon>
        <taxon>Alphaproteobacteria</taxon>
        <taxon>Hyphomicrobiales</taxon>
        <taxon>Nitrobacteraceae</taxon>
        <taxon>Bradyrhizobium</taxon>
    </lineage>
</organism>
<dbReference type="GO" id="GO:0019752">
    <property type="term" value="P:carboxylic acid metabolic process"/>
    <property type="evidence" value="ECO:0007669"/>
    <property type="project" value="UniProtKB-ARBA"/>
</dbReference>
<name>A0A1C3TUJ9_9BRAD</name>
<accession>A0A1C3TUJ9</accession>